<accession>A0A1H3GFD1</accession>
<dbReference type="InterPro" id="IPR055354">
    <property type="entry name" value="DUF7507"/>
</dbReference>
<evidence type="ECO:0000259" key="5">
    <source>
        <dbReference type="Pfam" id="PF19406"/>
    </source>
</evidence>
<keyword evidence="2" id="KW-1133">Transmembrane helix</keyword>
<dbReference type="InterPro" id="IPR044023">
    <property type="entry name" value="Ig_7"/>
</dbReference>
<dbReference type="InterPro" id="IPR040853">
    <property type="entry name" value="RapA2_cadherin-like"/>
</dbReference>
<dbReference type="PANTHER" id="PTHR16026:SF0">
    <property type="entry name" value="CARTILAGE ACIDIC PROTEIN 1"/>
    <property type="match status" value="1"/>
</dbReference>
<dbReference type="Pfam" id="PF17803">
    <property type="entry name" value="Cadherin_4"/>
    <property type="match status" value="1"/>
</dbReference>
<feature type="domain" description="PKD-like" evidence="5">
    <location>
        <begin position="1188"/>
        <end position="1273"/>
    </location>
</feature>
<feature type="transmembrane region" description="Helical" evidence="2">
    <location>
        <begin position="12"/>
        <end position="32"/>
    </location>
</feature>
<evidence type="ECO:0000259" key="4">
    <source>
        <dbReference type="Pfam" id="PF19081"/>
    </source>
</evidence>
<dbReference type="Pfam" id="PF24346">
    <property type="entry name" value="DUF7507"/>
    <property type="match status" value="1"/>
</dbReference>
<dbReference type="InterPro" id="IPR013517">
    <property type="entry name" value="FG-GAP"/>
</dbReference>
<dbReference type="InterPro" id="IPR027039">
    <property type="entry name" value="Crtac1"/>
</dbReference>
<feature type="domain" description="DUF7507" evidence="6">
    <location>
        <begin position="1275"/>
        <end position="1373"/>
    </location>
</feature>
<feature type="domain" description="Ig-like" evidence="4">
    <location>
        <begin position="761"/>
        <end position="838"/>
    </location>
</feature>
<reference evidence="7 8" key="1">
    <citation type="submission" date="2016-10" db="EMBL/GenBank/DDBJ databases">
        <authorList>
            <person name="de Groot N.N."/>
        </authorList>
    </citation>
    <scope>NUCLEOTIDE SEQUENCE [LARGE SCALE GENOMIC DNA]</scope>
    <source>
        <strain evidence="7 8">DSM 24956</strain>
    </source>
</reference>
<gene>
    <name evidence="7" type="ORF">SAMN05444411_1141</name>
</gene>
<evidence type="ECO:0000259" key="6">
    <source>
        <dbReference type="Pfam" id="PF24346"/>
    </source>
</evidence>
<dbReference type="Pfam" id="PF19081">
    <property type="entry name" value="Ig_7"/>
    <property type="match status" value="2"/>
</dbReference>
<dbReference type="EMBL" id="FNNJ01000014">
    <property type="protein sequence ID" value="SDY01358.1"/>
    <property type="molecule type" value="Genomic_DNA"/>
</dbReference>
<organism evidence="7 8">
    <name type="scientific">Lutibacter oricola</name>
    <dbReference type="NCBI Taxonomy" id="762486"/>
    <lineage>
        <taxon>Bacteria</taxon>
        <taxon>Pseudomonadati</taxon>
        <taxon>Bacteroidota</taxon>
        <taxon>Flavobacteriia</taxon>
        <taxon>Flavobacteriales</taxon>
        <taxon>Flavobacteriaceae</taxon>
        <taxon>Lutibacter</taxon>
    </lineage>
</organism>
<protein>
    <submittedName>
        <fullName evidence="7">Repeat domain-containing protein</fullName>
    </submittedName>
</protein>
<evidence type="ECO:0000256" key="1">
    <source>
        <dbReference type="ARBA" id="ARBA00022729"/>
    </source>
</evidence>
<feature type="domain" description="RapA2 cadherin-like" evidence="3">
    <location>
        <begin position="575"/>
        <end position="628"/>
    </location>
</feature>
<keyword evidence="2" id="KW-0812">Transmembrane</keyword>
<evidence type="ECO:0000256" key="2">
    <source>
        <dbReference type="SAM" id="Phobius"/>
    </source>
</evidence>
<keyword evidence="8" id="KW-1185">Reference proteome</keyword>
<keyword evidence="2" id="KW-0472">Membrane</keyword>
<sequence>MDLRNTTTRKKISLLVIGLLFFNLTIFSQTTFTEDASSFGINAKGSKDGGHAWADFDNDGDLDLLVCTSETGFVKGSKLYRNNGNNTFTDVTQTLAPQLDDRMRERQAVWGDLNNDGYSDFMVNTSFPGLVVFLQDPATGIFGDGYGGVGAYIIDNNNGDNPECPGTKCWEVENHVNAEGAGFFDLEGDGDLDIFFDNHDYGVEIMLNNQIDHTTHTNVNPNHNDLFTHLTTPANTGSSHGETGDFSFGINQQSTDGDYSVVADVNDDGWVDLFNRKRDENDFFLNQGGFFINGEDLAQAKNSNKGANGLWDLDNDGDLDAVWTDNDGNKIWRNDGPGVWTLLPIGTLSIGNNTDVDGLTGGDIDNDGDIDLFFSGNNRSYLYINNINSPVGNVNSGSAFSFTLDSEEFNKNQNGEGSTMVDVDDDGDLDIYMNIGGQNQLWINNLSGTSKLNHIYVHVAEDRAADGTLAGHLDRSALGANVVIKDCEGNVVSGIRDVGGAYGHGTQLAEYAHFGLPLGADELYIIEVHYPNRYKSSTGQIERLIASAVVTPSSISGTNHYYMTTDLAESLENPNAPVATNDEVTLCEDQNVDIDISVFGNDSDADGDDLILDQISVDPAMGTATITDAENGIINFAYNGAAPLTDVTFTYVVRDNGGGGILCPANSKNDSGVVTINVDKPSAPTVNSSVAYCLNETAATLTASGSNLLWYTNATGGVGSTTAPTPSTLTTGTTTYYVSQTNANSCESNRSSITVTVNALPLAPTVNAVTYCEGDTAVALTAGGSNLLWYSNSSGGTGNSTAPTPSTAVAGTTSYYVSQTNANSCESDRVEIIVTVNPSTAATVFTVGATTVCQDAANETYTATATNSTGIVYSVSPGAAGTINASTGVMNWSAGFSGTATITATSTGLCGTTSADRVVTVNPSTAATVFTAGATTVCQDAVNETYTATATNSTGIVYSVSPAGAGTINGSTGVMNWSAGFSGTATITATSTGLCGTTSADRVVTVNPSTVATVFTAGATTVCQDAVNETYTATATNSTGIVYSVSPAGAGTINGSTGVMNWSAGFSGTATITATSTGLCGTTSADRVVTVNPSTAATVFTAGATTVCQDAVNETYTATATNSTGIVYSVSPAGAGTINGSTGVMNWSAGFSGTATITATSTGLCGTTSADRVVTVNPLPIGSNDTYTINSGDTLSDALANNVNISGNTFSWYATDNANVLGETLVASTVSAITDTLINTSGIVQTVVYTVTPTSVGSCLGSDFTITVNINPNTGLTIVKSANVSSIDEAGDVIIYTVTVSNTGDGYLTGVTVTDPLVSLVLQSGDSNNNSILESSEVWVYEGSYTVLQADIDSNGGGDGDIDNTATVNVNEIGTSQDSSVAVPINLDPGTDGFFTTVKTANVTEITAPGDIEYT</sequence>
<dbReference type="NCBIfam" id="TIGR01451">
    <property type="entry name" value="B_ant_repeat"/>
    <property type="match status" value="1"/>
</dbReference>
<dbReference type="RefSeq" id="WP_175454820.1">
    <property type="nucleotide sequence ID" value="NZ_FNNJ01000014.1"/>
</dbReference>
<name>A0A1H3GFD1_9FLAO</name>
<dbReference type="PANTHER" id="PTHR16026">
    <property type="entry name" value="CARTILAGE ACIDIC PROTEIN 1"/>
    <property type="match status" value="1"/>
</dbReference>
<keyword evidence="1" id="KW-0732">Signal</keyword>
<dbReference type="SUPFAM" id="SSF69318">
    <property type="entry name" value="Integrin alpha N-terminal domain"/>
    <property type="match status" value="1"/>
</dbReference>
<dbReference type="InterPro" id="IPR045828">
    <property type="entry name" value="PKD_Bacteroidetes"/>
</dbReference>
<feature type="domain" description="Ig-like" evidence="4">
    <location>
        <begin position="681"/>
        <end position="758"/>
    </location>
</feature>
<dbReference type="InterPro" id="IPR047589">
    <property type="entry name" value="DUF11_rpt"/>
</dbReference>
<dbReference type="Proteomes" id="UP000199595">
    <property type="component" value="Unassembled WGS sequence"/>
</dbReference>
<dbReference type="InterPro" id="IPR028994">
    <property type="entry name" value="Integrin_alpha_N"/>
</dbReference>
<feature type="non-terminal residue" evidence="7">
    <location>
        <position position="1415"/>
    </location>
</feature>
<evidence type="ECO:0000259" key="3">
    <source>
        <dbReference type="Pfam" id="PF17803"/>
    </source>
</evidence>
<dbReference type="STRING" id="762486.SAMN05444411_1141"/>
<evidence type="ECO:0000313" key="8">
    <source>
        <dbReference type="Proteomes" id="UP000199595"/>
    </source>
</evidence>
<proteinExistence type="predicted"/>
<dbReference type="Pfam" id="PF13517">
    <property type="entry name" value="FG-GAP_3"/>
    <property type="match status" value="2"/>
</dbReference>
<evidence type="ECO:0000313" key="7">
    <source>
        <dbReference type="EMBL" id="SDY01358.1"/>
    </source>
</evidence>
<dbReference type="Pfam" id="PF19406">
    <property type="entry name" value="PKD_5"/>
    <property type="match status" value="1"/>
</dbReference>